<evidence type="ECO:0000256" key="6">
    <source>
        <dbReference type="ARBA" id="ARBA00023239"/>
    </source>
</evidence>
<dbReference type="OrthoDB" id="9780708at2"/>
<dbReference type="Gene3D" id="3.40.50.10230">
    <property type="entry name" value="Cobalamin biosynthesis CobH/CbiC, precorrin-8X methylmutase"/>
    <property type="match status" value="1"/>
</dbReference>
<keyword evidence="9" id="KW-1185">Reference proteome</keyword>
<evidence type="ECO:0000256" key="2">
    <source>
        <dbReference type="ARBA" id="ARBA00009774"/>
    </source>
</evidence>
<dbReference type="SUPFAM" id="SSF63965">
    <property type="entry name" value="Precorrin-8X methylmutase CbiC/CobH"/>
    <property type="match status" value="1"/>
</dbReference>
<dbReference type="SUPFAM" id="SSF53800">
    <property type="entry name" value="Chelatase"/>
    <property type="match status" value="1"/>
</dbReference>
<gene>
    <name evidence="8" type="ORF">SAMN04488516_104101</name>
</gene>
<dbReference type="Proteomes" id="UP000199602">
    <property type="component" value="Unassembled WGS sequence"/>
</dbReference>
<dbReference type="EMBL" id="FNIN01000004">
    <property type="protein sequence ID" value="SDN67289.1"/>
    <property type="molecule type" value="Genomic_DNA"/>
</dbReference>
<proteinExistence type="inferred from homology"/>
<dbReference type="RefSeq" id="WP_092064874.1">
    <property type="nucleotide sequence ID" value="NZ_FNIN01000004.1"/>
</dbReference>
<evidence type="ECO:0000313" key="8">
    <source>
        <dbReference type="EMBL" id="SDN67289.1"/>
    </source>
</evidence>
<dbReference type="CDD" id="cd03416">
    <property type="entry name" value="CbiX_SirB_N"/>
    <property type="match status" value="1"/>
</dbReference>
<dbReference type="UniPathway" id="UPA00148"/>
<evidence type="ECO:0000256" key="1">
    <source>
        <dbReference type="ARBA" id="ARBA00004953"/>
    </source>
</evidence>
<dbReference type="PANTHER" id="PTHR43588">
    <property type="entry name" value="COBALT-PRECORRIN-8 METHYLMUTASE"/>
    <property type="match status" value="1"/>
</dbReference>
<dbReference type="GO" id="GO:0016993">
    <property type="term" value="F:precorrin-8X methylmutase activity"/>
    <property type="evidence" value="ECO:0007669"/>
    <property type="project" value="InterPro"/>
</dbReference>
<dbReference type="InterPro" id="IPR003722">
    <property type="entry name" value="Cbl_synth_CobH/CbiC"/>
</dbReference>
<evidence type="ECO:0000259" key="7">
    <source>
        <dbReference type="Pfam" id="PF02570"/>
    </source>
</evidence>
<dbReference type="GO" id="GO:0046872">
    <property type="term" value="F:metal ion binding"/>
    <property type="evidence" value="ECO:0007669"/>
    <property type="project" value="UniProtKB-KW"/>
</dbReference>
<accession>A0A1H0DB44</accession>
<keyword evidence="3" id="KW-0169">Cobalamin biosynthesis</keyword>
<feature type="domain" description="Cobalamin biosynthesis precorrin-8X methylmutase CobH/CbiC" evidence="7">
    <location>
        <begin position="132"/>
        <end position="318"/>
    </location>
</feature>
<dbReference type="InterPro" id="IPR036588">
    <property type="entry name" value="CobH/CbiC_sf"/>
</dbReference>
<dbReference type="PANTHER" id="PTHR43588:SF1">
    <property type="entry name" value="COBALT-PRECORRIN-8 METHYLMUTASE"/>
    <property type="match status" value="1"/>
</dbReference>
<evidence type="ECO:0000313" key="9">
    <source>
        <dbReference type="Proteomes" id="UP000199602"/>
    </source>
</evidence>
<reference evidence="8 9" key="1">
    <citation type="submission" date="2016-10" db="EMBL/GenBank/DDBJ databases">
        <authorList>
            <person name="de Groot N.N."/>
        </authorList>
    </citation>
    <scope>NUCLEOTIDE SEQUENCE [LARGE SCALE GENOMIC DNA]</scope>
    <source>
        <strain evidence="8 9">DSM 15269</strain>
    </source>
</reference>
<organism evidence="8 9">
    <name type="scientific">Desulfonauticus submarinus</name>
    <dbReference type="NCBI Taxonomy" id="206665"/>
    <lineage>
        <taxon>Bacteria</taxon>
        <taxon>Pseudomonadati</taxon>
        <taxon>Thermodesulfobacteriota</taxon>
        <taxon>Desulfovibrionia</taxon>
        <taxon>Desulfovibrionales</taxon>
        <taxon>Desulfonauticaceae</taxon>
        <taxon>Desulfonauticus</taxon>
    </lineage>
</organism>
<dbReference type="Pfam" id="PF01903">
    <property type="entry name" value="CbiX"/>
    <property type="match status" value="1"/>
</dbReference>
<dbReference type="Gene3D" id="3.40.50.1400">
    <property type="match status" value="1"/>
</dbReference>
<evidence type="ECO:0000256" key="4">
    <source>
        <dbReference type="ARBA" id="ARBA00022723"/>
    </source>
</evidence>
<keyword evidence="4" id="KW-0479">Metal-binding</keyword>
<evidence type="ECO:0000256" key="5">
    <source>
        <dbReference type="ARBA" id="ARBA00023235"/>
    </source>
</evidence>
<keyword evidence="6" id="KW-0456">Lyase</keyword>
<keyword evidence="5" id="KW-0413">Isomerase</keyword>
<dbReference type="AlphaFoldDB" id="A0A1H0DB44"/>
<comment type="pathway">
    <text evidence="1">Cofactor biosynthesis; adenosylcobalamin biosynthesis.</text>
</comment>
<sequence>MNKGIIILSHGSRNLEVQKNFLQMVNRIAKRLPTLPIKPAFFSLATPNLEQAIKDLKSQKIQKIIIYPYFLNTGVHIKHDLPNLISQFKQKFPNISFEITSILGEEPLLEELIFEKISLQLWSYNTKKLPQEIENQSFEFITQFLTNTPFSDEERSVLTRVIHATCDFSYISTLKFHPKAIKIGNKLIKEKAPIFCDVQMVKAGLTTLENVFCLINDPKIKQKALDNSITRAVASFREWGDKLNDSLIVIGNAPTALEEVLRLFYEHRIKPALIIGVPVGFVGAAASKEMLLKSKIPYITNLGPKGGSSVAAAIVNGIKNLKTKKN</sequence>
<dbReference type="InterPro" id="IPR002762">
    <property type="entry name" value="CbiX-like"/>
</dbReference>
<dbReference type="STRING" id="206665.SAMN04488516_104101"/>
<dbReference type="Pfam" id="PF02570">
    <property type="entry name" value="CbiC"/>
    <property type="match status" value="1"/>
</dbReference>
<comment type="similarity">
    <text evidence="2">Belongs to the CobH/CbiC family.</text>
</comment>
<dbReference type="GO" id="GO:0016829">
    <property type="term" value="F:lyase activity"/>
    <property type="evidence" value="ECO:0007669"/>
    <property type="project" value="UniProtKB-KW"/>
</dbReference>
<evidence type="ECO:0000256" key="3">
    <source>
        <dbReference type="ARBA" id="ARBA00022573"/>
    </source>
</evidence>
<protein>
    <submittedName>
        <fullName evidence="8">Precorrin-8X methylmutase</fullName>
    </submittedName>
</protein>
<name>A0A1H0DB44_9BACT</name>
<dbReference type="GO" id="GO:0009236">
    <property type="term" value="P:cobalamin biosynthetic process"/>
    <property type="evidence" value="ECO:0007669"/>
    <property type="project" value="UniProtKB-UniPathway"/>
</dbReference>